<keyword evidence="7" id="KW-0653">Protein transport</keyword>
<dbReference type="Pfam" id="PF00957">
    <property type="entry name" value="Synaptobrevin"/>
    <property type="match status" value="1"/>
</dbReference>
<dbReference type="GO" id="GO:0000139">
    <property type="term" value="C:Golgi membrane"/>
    <property type="evidence" value="ECO:0007669"/>
    <property type="project" value="UniProtKB-SubCell"/>
</dbReference>
<keyword evidence="6" id="KW-0256">Endoplasmic reticulum</keyword>
<gene>
    <name evidence="17" type="ORF">TOLI1172_LOCUS9688</name>
</gene>
<keyword evidence="5 14" id="KW-0812">Transmembrane</keyword>
<proteinExistence type="inferred from homology"/>
<evidence type="ECO:0000256" key="12">
    <source>
        <dbReference type="PROSITE-ProRule" id="PRU00290"/>
    </source>
</evidence>
<evidence type="ECO:0000256" key="6">
    <source>
        <dbReference type="ARBA" id="ARBA00022824"/>
    </source>
</evidence>
<dbReference type="GO" id="GO:0006888">
    <property type="term" value="P:endoplasmic reticulum to Golgi vesicle-mediated transport"/>
    <property type="evidence" value="ECO:0007669"/>
    <property type="project" value="InterPro"/>
</dbReference>
<evidence type="ECO:0000256" key="8">
    <source>
        <dbReference type="ARBA" id="ARBA00022989"/>
    </source>
</evidence>
<sequence length="241" mass="27646">MPKITMIARVTDGLPLAASMADEKDAFASELDTYERQAKKLIRSLAKQSSIQNPPAAPSDLNPSAAQASNAPQTFYTVESTDSFCFHYVIDSTVCFLTLTEKAYPRRLAYDYLDELRKEFFSMYGAQVGSATRPYEFIRFDTFIQKTKKLYTDSRTQRNLDKLNSELKDVHSIMSKNINEVLSRGEKLDAVAEKSTRLTFESKKYANQATHANRMRVLRTYAPLGVVLFAIVFLMWWFYFR</sequence>
<evidence type="ECO:0000256" key="9">
    <source>
        <dbReference type="ARBA" id="ARBA00023034"/>
    </source>
</evidence>
<feature type="transmembrane region" description="Helical" evidence="14">
    <location>
        <begin position="221"/>
        <end position="239"/>
    </location>
</feature>
<dbReference type="GO" id="GO:0015031">
    <property type="term" value="P:protein transport"/>
    <property type="evidence" value="ECO:0007669"/>
    <property type="project" value="UniProtKB-KW"/>
</dbReference>
<dbReference type="GO" id="GO:0006890">
    <property type="term" value="P:retrograde vesicle-mediated transport, Golgi to endoplasmic reticulum"/>
    <property type="evidence" value="ECO:0007669"/>
    <property type="project" value="InterPro"/>
</dbReference>
<keyword evidence="11 14" id="KW-0472">Membrane</keyword>
<keyword evidence="9" id="KW-0333">Golgi apparatus</keyword>
<comment type="subcellular location">
    <subcellularLocation>
        <location evidence="1">Endoplasmic reticulum membrane</location>
        <topology evidence="1">Single-pass type IV membrane protein</topology>
    </subcellularLocation>
    <subcellularLocation>
        <location evidence="2">Golgi apparatus membrane</location>
    </subcellularLocation>
</comment>
<evidence type="ECO:0000256" key="1">
    <source>
        <dbReference type="ARBA" id="ARBA00004163"/>
    </source>
</evidence>
<dbReference type="CDD" id="cd14824">
    <property type="entry name" value="Longin"/>
    <property type="match status" value="1"/>
</dbReference>
<evidence type="ECO:0008006" key="18">
    <source>
        <dbReference type="Google" id="ProtNLM"/>
    </source>
</evidence>
<organism evidence="17">
    <name type="scientific">Timspurckia oligopyrenoides</name>
    <dbReference type="NCBI Taxonomy" id="708627"/>
    <lineage>
        <taxon>Eukaryota</taxon>
        <taxon>Rhodophyta</taxon>
        <taxon>Bangiophyceae</taxon>
        <taxon>Porphyridiales</taxon>
        <taxon>Porphyridiaceae</taxon>
        <taxon>Timspurckia</taxon>
    </lineage>
</organism>
<evidence type="ECO:0000256" key="14">
    <source>
        <dbReference type="SAM" id="Phobius"/>
    </source>
</evidence>
<feature type="coiled-coil region" evidence="13">
    <location>
        <begin position="17"/>
        <end position="44"/>
    </location>
</feature>
<keyword evidence="10 12" id="KW-0175">Coiled coil</keyword>
<dbReference type="CDD" id="cd15866">
    <property type="entry name" value="R-SNARE_SEC22"/>
    <property type="match status" value="1"/>
</dbReference>
<name>A0A7S0ZL56_9RHOD</name>
<evidence type="ECO:0000256" key="13">
    <source>
        <dbReference type="SAM" id="Coils"/>
    </source>
</evidence>
<evidence type="ECO:0000313" key="17">
    <source>
        <dbReference type="EMBL" id="CAD8825289.1"/>
    </source>
</evidence>
<evidence type="ECO:0000256" key="10">
    <source>
        <dbReference type="ARBA" id="ARBA00023054"/>
    </source>
</evidence>
<dbReference type="Gene3D" id="3.30.450.50">
    <property type="entry name" value="Longin domain"/>
    <property type="match status" value="1"/>
</dbReference>
<dbReference type="PROSITE" id="PS50859">
    <property type="entry name" value="LONGIN"/>
    <property type="match status" value="1"/>
</dbReference>
<protein>
    <recommendedName>
        <fullName evidence="18">Longin domain-containing protein</fullName>
    </recommendedName>
</protein>
<dbReference type="SUPFAM" id="SSF64356">
    <property type="entry name" value="SNARE-like"/>
    <property type="match status" value="1"/>
</dbReference>
<evidence type="ECO:0000256" key="7">
    <source>
        <dbReference type="ARBA" id="ARBA00022927"/>
    </source>
</evidence>
<dbReference type="GO" id="GO:0005484">
    <property type="term" value="F:SNAP receptor activity"/>
    <property type="evidence" value="ECO:0007669"/>
    <property type="project" value="InterPro"/>
</dbReference>
<evidence type="ECO:0000256" key="4">
    <source>
        <dbReference type="ARBA" id="ARBA00022448"/>
    </source>
</evidence>
<keyword evidence="4" id="KW-0813">Transport</keyword>
<evidence type="ECO:0000256" key="11">
    <source>
        <dbReference type="ARBA" id="ARBA00023136"/>
    </source>
</evidence>
<evidence type="ECO:0000256" key="3">
    <source>
        <dbReference type="ARBA" id="ARBA00008025"/>
    </source>
</evidence>
<dbReference type="InterPro" id="IPR010908">
    <property type="entry name" value="Longin_dom"/>
</dbReference>
<dbReference type="InterPro" id="IPR011012">
    <property type="entry name" value="Longin-like_dom_sf"/>
</dbReference>
<dbReference type="PANTHER" id="PTHR45837">
    <property type="entry name" value="VESICLE-TRAFFICKING PROTEIN SEC22B"/>
    <property type="match status" value="1"/>
</dbReference>
<dbReference type="Gene3D" id="1.20.5.110">
    <property type="match status" value="1"/>
</dbReference>
<evidence type="ECO:0000259" key="15">
    <source>
        <dbReference type="PROSITE" id="PS50859"/>
    </source>
</evidence>
<dbReference type="Pfam" id="PF13774">
    <property type="entry name" value="Longin"/>
    <property type="match status" value="1"/>
</dbReference>
<reference evidence="17" key="1">
    <citation type="submission" date="2021-01" db="EMBL/GenBank/DDBJ databases">
        <authorList>
            <person name="Corre E."/>
            <person name="Pelletier E."/>
            <person name="Niang G."/>
            <person name="Scheremetjew M."/>
            <person name="Finn R."/>
            <person name="Kale V."/>
            <person name="Holt S."/>
            <person name="Cochrane G."/>
            <person name="Meng A."/>
            <person name="Brown T."/>
            <person name="Cohen L."/>
        </authorList>
    </citation>
    <scope>NUCLEOTIDE SEQUENCE</scope>
    <source>
        <strain evidence="17">CCMP3278</strain>
    </source>
</reference>
<evidence type="ECO:0000256" key="2">
    <source>
        <dbReference type="ARBA" id="ARBA00004394"/>
    </source>
</evidence>
<dbReference type="GO" id="GO:0005789">
    <property type="term" value="C:endoplasmic reticulum membrane"/>
    <property type="evidence" value="ECO:0007669"/>
    <property type="project" value="UniProtKB-SubCell"/>
</dbReference>
<comment type="similarity">
    <text evidence="3">Belongs to the synaptobrevin family.</text>
</comment>
<evidence type="ECO:0000259" key="16">
    <source>
        <dbReference type="PROSITE" id="PS50892"/>
    </source>
</evidence>
<feature type="domain" description="Longin" evidence="15">
    <location>
        <begin position="6"/>
        <end position="144"/>
    </location>
</feature>
<feature type="domain" description="V-SNARE coiled-coil homology" evidence="16">
    <location>
        <begin position="159"/>
        <end position="219"/>
    </location>
</feature>
<dbReference type="SUPFAM" id="SSF58038">
    <property type="entry name" value="SNARE fusion complex"/>
    <property type="match status" value="1"/>
</dbReference>
<evidence type="ECO:0000256" key="5">
    <source>
        <dbReference type="ARBA" id="ARBA00022692"/>
    </source>
</evidence>
<dbReference type="SMART" id="SM01270">
    <property type="entry name" value="Longin"/>
    <property type="match status" value="1"/>
</dbReference>
<dbReference type="AlphaFoldDB" id="A0A7S0ZL56"/>
<dbReference type="EMBL" id="HBFP01013414">
    <property type="protein sequence ID" value="CAD8825289.1"/>
    <property type="molecule type" value="Transcribed_RNA"/>
</dbReference>
<dbReference type="InterPro" id="IPR044565">
    <property type="entry name" value="Sec22"/>
</dbReference>
<accession>A0A7S0ZL56</accession>
<keyword evidence="8 14" id="KW-1133">Transmembrane helix</keyword>
<dbReference type="PROSITE" id="PS50892">
    <property type="entry name" value="V_SNARE"/>
    <property type="match status" value="1"/>
</dbReference>
<dbReference type="InterPro" id="IPR042855">
    <property type="entry name" value="V_SNARE_CC"/>
</dbReference>